<dbReference type="InterPro" id="IPR039048">
    <property type="entry name" value="Trub2"/>
</dbReference>
<dbReference type="Gene3D" id="3.30.2350.10">
    <property type="entry name" value="Pseudouridine synthase"/>
    <property type="match status" value="1"/>
</dbReference>
<sequence>MSLPVTYAPKAFRWLNGIFAVYKPADVPHYPFVSSIVDKLVLDINSLEQRPQKKRVVFKRQSEIEDSDHPVDESNQSHVGQLENTLKPVCVPDWFDHPLVQGPRFRHSDFELLCGTTLDVKACGVLVVGLKDLGSDLIKRFDRAKLPRKYLAHGHLGLASLSATGETKIVERSTWQHVTADKIARILMHIQGTHRKASIRQTGVDLSTQKAYELALEGLLKPQQYCGPIILDLKLVEFKPPKFGIEVTCIDEACSDIRRLIHEIGLILKTNAICTYVQRQQDGPFLYDDPNTLLLRQINVQRVLESMTYFRHVLTPGMLKRHTHFRNETLVLPDPVSKAPTQTLLTAASDTQDKGVTTDDDTLLEELSETSVGG</sequence>
<dbReference type="PANTHER" id="PTHR13195:SF0">
    <property type="entry name" value="PSEUDOURIDYLATE SYNTHASE TRUB2, MITOCHONDRIAL"/>
    <property type="match status" value="1"/>
</dbReference>
<dbReference type="InterPro" id="IPR002501">
    <property type="entry name" value="PsdUridine_synth_N"/>
</dbReference>
<evidence type="ECO:0000256" key="1">
    <source>
        <dbReference type="ARBA" id="ARBA00008999"/>
    </source>
</evidence>
<comment type="similarity">
    <text evidence="1">Belongs to the pseudouridine synthase TruB family.</text>
</comment>
<dbReference type="PANTHER" id="PTHR13195">
    <property type="entry name" value="PSEUDOURIDINE SYNTHASE-RELATED"/>
    <property type="match status" value="1"/>
</dbReference>
<organism evidence="3">
    <name type="scientific">Phallusia mammillata</name>
    <dbReference type="NCBI Taxonomy" id="59560"/>
    <lineage>
        <taxon>Eukaryota</taxon>
        <taxon>Metazoa</taxon>
        <taxon>Chordata</taxon>
        <taxon>Tunicata</taxon>
        <taxon>Ascidiacea</taxon>
        <taxon>Phlebobranchia</taxon>
        <taxon>Ascidiidae</taxon>
        <taxon>Phallusia</taxon>
    </lineage>
</organism>
<evidence type="ECO:0000259" key="2">
    <source>
        <dbReference type="Pfam" id="PF01509"/>
    </source>
</evidence>
<dbReference type="Pfam" id="PF01509">
    <property type="entry name" value="TruB_N"/>
    <property type="match status" value="1"/>
</dbReference>
<dbReference type="GO" id="GO:0003723">
    <property type="term" value="F:RNA binding"/>
    <property type="evidence" value="ECO:0007669"/>
    <property type="project" value="InterPro"/>
</dbReference>
<dbReference type="GO" id="GO:0001522">
    <property type="term" value="P:pseudouridine synthesis"/>
    <property type="evidence" value="ECO:0007669"/>
    <property type="project" value="InterPro"/>
</dbReference>
<dbReference type="GO" id="GO:0009982">
    <property type="term" value="F:pseudouridine synthase activity"/>
    <property type="evidence" value="ECO:0007669"/>
    <property type="project" value="InterPro"/>
</dbReference>
<dbReference type="InterPro" id="IPR020103">
    <property type="entry name" value="PsdUridine_synth_cat_dom_sf"/>
</dbReference>
<evidence type="ECO:0000313" key="3">
    <source>
        <dbReference type="EMBL" id="CAB3267289.1"/>
    </source>
</evidence>
<dbReference type="EMBL" id="LR791427">
    <property type="protein sequence ID" value="CAB3267289.1"/>
    <property type="molecule type" value="mRNA"/>
</dbReference>
<feature type="domain" description="Pseudouridine synthase II N-terminal" evidence="2">
    <location>
        <begin position="117"/>
        <end position="249"/>
    </location>
</feature>
<dbReference type="GO" id="GO:0006396">
    <property type="term" value="P:RNA processing"/>
    <property type="evidence" value="ECO:0007669"/>
    <property type="project" value="InterPro"/>
</dbReference>
<dbReference type="SUPFAM" id="SSF55120">
    <property type="entry name" value="Pseudouridine synthase"/>
    <property type="match status" value="1"/>
</dbReference>
<name>A0A6F9DVX7_9ASCI</name>
<protein>
    <submittedName>
        <fullName evidence="3">Probable tRNA pseudouridine synthase 2</fullName>
    </submittedName>
</protein>
<dbReference type="AlphaFoldDB" id="A0A6F9DVX7"/>
<gene>
    <name evidence="3" type="primary">Trub2</name>
</gene>
<accession>A0A6F9DVX7</accession>
<reference evidence="3" key="1">
    <citation type="submission" date="2020-04" db="EMBL/GenBank/DDBJ databases">
        <authorList>
            <person name="Neveu A P."/>
        </authorList>
    </citation>
    <scope>NUCLEOTIDE SEQUENCE</scope>
    <source>
        <tissue evidence="3">Whole embryo</tissue>
    </source>
</reference>
<proteinExistence type="evidence at transcript level"/>